<reference evidence="8 9" key="1">
    <citation type="submission" date="2021-01" db="EMBL/GenBank/DDBJ databases">
        <title>Carboxyliciviraga sp.nov., isolated from coastal sediments.</title>
        <authorList>
            <person name="Lu D."/>
            <person name="Zhang T."/>
        </authorList>
    </citation>
    <scope>NUCLEOTIDE SEQUENCE [LARGE SCALE GENOMIC DNA]</scope>
    <source>
        <strain evidence="8 9">N1Y132</strain>
    </source>
</reference>
<evidence type="ECO:0000259" key="6">
    <source>
        <dbReference type="Pfam" id="PF00728"/>
    </source>
</evidence>
<dbReference type="PANTHER" id="PTHR22600">
    <property type="entry name" value="BETA-HEXOSAMINIDASE"/>
    <property type="match status" value="1"/>
</dbReference>
<dbReference type="InterPro" id="IPR017853">
    <property type="entry name" value="GH"/>
</dbReference>
<dbReference type="Pfam" id="PF02838">
    <property type="entry name" value="Glyco_hydro_20b"/>
    <property type="match status" value="1"/>
</dbReference>
<comment type="catalytic activity">
    <reaction evidence="1">
        <text>Hydrolysis of terminal non-reducing N-acetyl-D-hexosamine residues in N-acetyl-beta-D-hexosaminides.</text>
        <dbReference type="EC" id="3.2.1.52"/>
    </reaction>
</comment>
<protein>
    <recommendedName>
        <fullName evidence="3">beta-N-acetylhexosaminidase</fullName>
        <ecNumber evidence="3">3.2.1.52</ecNumber>
    </recommendedName>
</protein>
<evidence type="ECO:0000256" key="5">
    <source>
        <dbReference type="ARBA" id="ARBA00023295"/>
    </source>
</evidence>
<dbReference type="InterPro" id="IPR025705">
    <property type="entry name" value="Beta_hexosaminidase_sua/sub"/>
</dbReference>
<keyword evidence="5" id="KW-0326">Glycosidase</keyword>
<dbReference type="Gene3D" id="3.20.20.80">
    <property type="entry name" value="Glycosidases"/>
    <property type="match status" value="1"/>
</dbReference>
<name>A0ABS1HP98_9BACT</name>
<dbReference type="RefSeq" id="WP_200466738.1">
    <property type="nucleotide sequence ID" value="NZ_JAENRR010000073.1"/>
</dbReference>
<evidence type="ECO:0000259" key="7">
    <source>
        <dbReference type="Pfam" id="PF02838"/>
    </source>
</evidence>
<accession>A0ABS1HP98</accession>
<comment type="similarity">
    <text evidence="2">Belongs to the glycosyl hydrolase 20 family.</text>
</comment>
<dbReference type="Pfam" id="PF00728">
    <property type="entry name" value="Glyco_hydro_20"/>
    <property type="match status" value="1"/>
</dbReference>
<proteinExistence type="inferred from homology"/>
<keyword evidence="9" id="KW-1185">Reference proteome</keyword>
<evidence type="ECO:0000313" key="9">
    <source>
        <dbReference type="Proteomes" id="UP000605676"/>
    </source>
</evidence>
<evidence type="ECO:0000313" key="8">
    <source>
        <dbReference type="EMBL" id="MBK3519519.1"/>
    </source>
</evidence>
<dbReference type="EMBL" id="JAENRR010000073">
    <property type="protein sequence ID" value="MBK3519519.1"/>
    <property type="molecule type" value="Genomic_DNA"/>
</dbReference>
<evidence type="ECO:0000256" key="4">
    <source>
        <dbReference type="ARBA" id="ARBA00022801"/>
    </source>
</evidence>
<dbReference type="SUPFAM" id="SSF55545">
    <property type="entry name" value="beta-N-acetylhexosaminidase-like domain"/>
    <property type="match status" value="1"/>
</dbReference>
<dbReference type="Proteomes" id="UP000605676">
    <property type="component" value="Unassembled WGS sequence"/>
</dbReference>
<dbReference type="Gene3D" id="3.30.379.10">
    <property type="entry name" value="Chitobiase/beta-hexosaminidase domain 2-like"/>
    <property type="match status" value="1"/>
</dbReference>
<evidence type="ECO:0000256" key="2">
    <source>
        <dbReference type="ARBA" id="ARBA00006285"/>
    </source>
</evidence>
<dbReference type="CDD" id="cd06563">
    <property type="entry name" value="GH20_chitobiase-like"/>
    <property type="match status" value="1"/>
</dbReference>
<dbReference type="EC" id="3.2.1.52" evidence="3"/>
<keyword evidence="4" id="KW-0378">Hydrolase</keyword>
<dbReference type="PANTHER" id="PTHR22600:SF57">
    <property type="entry name" value="BETA-N-ACETYLHEXOSAMINIDASE"/>
    <property type="match status" value="1"/>
</dbReference>
<evidence type="ECO:0000256" key="3">
    <source>
        <dbReference type="ARBA" id="ARBA00012663"/>
    </source>
</evidence>
<dbReference type="InterPro" id="IPR015882">
    <property type="entry name" value="HEX_bac_N"/>
</dbReference>
<evidence type="ECO:0000256" key="1">
    <source>
        <dbReference type="ARBA" id="ARBA00001231"/>
    </source>
</evidence>
<dbReference type="PRINTS" id="PR00738">
    <property type="entry name" value="GLHYDRLASE20"/>
</dbReference>
<dbReference type="SUPFAM" id="SSF51445">
    <property type="entry name" value="(Trans)glycosidases"/>
    <property type="match status" value="1"/>
</dbReference>
<gene>
    <name evidence="8" type="ORF">JIV24_19385</name>
</gene>
<comment type="caution">
    <text evidence="8">The sequence shown here is derived from an EMBL/GenBank/DDBJ whole genome shotgun (WGS) entry which is preliminary data.</text>
</comment>
<dbReference type="InterPro" id="IPR015883">
    <property type="entry name" value="Glyco_hydro_20_cat"/>
</dbReference>
<feature type="domain" description="Glycoside hydrolase family 20 catalytic" evidence="6">
    <location>
        <begin position="152"/>
        <end position="483"/>
    </location>
</feature>
<dbReference type="InterPro" id="IPR029018">
    <property type="entry name" value="Hex-like_dom2"/>
</dbReference>
<organism evidence="8 9">
    <name type="scientific">Carboxylicivirga marina</name>
    <dbReference type="NCBI Taxonomy" id="2800988"/>
    <lineage>
        <taxon>Bacteria</taxon>
        <taxon>Pseudomonadati</taxon>
        <taxon>Bacteroidota</taxon>
        <taxon>Bacteroidia</taxon>
        <taxon>Marinilabiliales</taxon>
        <taxon>Marinilabiliaceae</taxon>
        <taxon>Carboxylicivirga</taxon>
    </lineage>
</organism>
<sequence length="526" mass="61083">MKKLLVLLIGVITNLLMVQAQEILPTPLSIERQAGEFIFKSKHTFSCVNGGDSTARFLVKKLRPYSKFNRVSSEKGDIIFNINTEPGRYGNEGYELIANAKNILINADTELGLFYGVNSLLQLLPHEVQAGKPFDLKGVTLQGIKINDKPKYAWRSFMLDSGRQYQSPEFIKRYLDYMAMLKMNVFHWHLTEGQGWRIEIKKYPKLTAIGSQVATGKEQQGYYSHQEIKDIVAYAAELHIQVVPEIDVPGHSEAALMAYPELTCFNKAPESVMSFSSNLFCAGKEDTYSFLIDVLDEVCELFPSEYIHLGGDEAPKKNWDRCPDCQKKIADENLHDSHDLQLYFSSRLARYLKTKNKKVIFWGDVVYHDGFELPDNVVVQWWNWRRHKNKGLENAIKRDHQVICNTNYYTYLNFPLTPWSKYRADRTFDMKTIYEQNPSDLNNPHDLVLGMGCCLWTDWFVQEHMVDRRVFPRIYALSEQMWNSGERLPFDSFYEKVKTKYPLLKMLDIDYGPAIKEEVPEGYNWE</sequence>
<feature type="domain" description="Beta-hexosaminidase bacterial type N-terminal" evidence="7">
    <location>
        <begin position="21"/>
        <end position="148"/>
    </location>
</feature>